<name>N1QXW6_AEGTA</name>
<protein>
    <submittedName>
        <fullName evidence="7">Importin subunit beta-1</fullName>
    </submittedName>
</protein>
<evidence type="ECO:0000256" key="3">
    <source>
        <dbReference type="ARBA" id="ARBA00022490"/>
    </source>
</evidence>
<feature type="domain" description="Importin subunit beta-1/Transportin-1-like TPR repeats" evidence="6">
    <location>
        <begin position="198"/>
        <end position="280"/>
    </location>
</feature>
<keyword evidence="4" id="KW-0677">Repeat</keyword>
<dbReference type="GO" id="GO:0005737">
    <property type="term" value="C:cytoplasm"/>
    <property type="evidence" value="ECO:0007669"/>
    <property type="project" value="UniProtKB-SubCell"/>
</dbReference>
<evidence type="ECO:0000256" key="4">
    <source>
        <dbReference type="ARBA" id="ARBA00022737"/>
    </source>
</evidence>
<dbReference type="InterPro" id="IPR040122">
    <property type="entry name" value="Importin_beta"/>
</dbReference>
<dbReference type="EnsemblPlants" id="EMT13249">
    <property type="protein sequence ID" value="EMT13249"/>
    <property type="gene ID" value="F775_15845"/>
</dbReference>
<dbReference type="Gene3D" id="1.25.10.10">
    <property type="entry name" value="Leucine-rich Repeat Variant"/>
    <property type="match status" value="2"/>
</dbReference>
<evidence type="ECO:0000256" key="5">
    <source>
        <dbReference type="ARBA" id="ARBA00022927"/>
    </source>
</evidence>
<keyword evidence="2" id="KW-0813">Transport</keyword>
<dbReference type="Pfam" id="PF25574">
    <property type="entry name" value="TPR_IMB1"/>
    <property type="match status" value="1"/>
</dbReference>
<keyword evidence="3" id="KW-0963">Cytoplasm</keyword>
<sequence length="282" mass="30623">MAQHGASAAVQQGTLEVLGYVCEAPEHLEQDQAIPSLVPMLLETLLNQEGYHEHADNVRNISMSGAKCLGLIARTVGDAIVPLVMPFVKVNITNLVWHYREAATFAFSSILEGPSVEKPTPLVQARLDFLVNSMKDPNNQNVCGAICCFVQGYEDAGSSSSVLTPYLPNVIAVLLCASDRAGATHLRLHTSAFEVSNEDLASSMLHRSVRPPIFSCFGDIALAIGENVEKYLQYAMPVLQGAAELVVLDQSNEDTIVHHNQLRHGIFEAYSGILHGMKEKLS</sequence>
<evidence type="ECO:0000259" key="6">
    <source>
        <dbReference type="Pfam" id="PF25574"/>
    </source>
</evidence>
<evidence type="ECO:0000256" key="1">
    <source>
        <dbReference type="ARBA" id="ARBA00004496"/>
    </source>
</evidence>
<organism evidence="7">
    <name type="scientific">Aegilops tauschii</name>
    <name type="common">Tausch's goatgrass</name>
    <name type="synonym">Aegilops squarrosa</name>
    <dbReference type="NCBI Taxonomy" id="37682"/>
    <lineage>
        <taxon>Eukaryota</taxon>
        <taxon>Viridiplantae</taxon>
        <taxon>Streptophyta</taxon>
        <taxon>Embryophyta</taxon>
        <taxon>Tracheophyta</taxon>
        <taxon>Spermatophyta</taxon>
        <taxon>Magnoliopsida</taxon>
        <taxon>Liliopsida</taxon>
        <taxon>Poales</taxon>
        <taxon>Poaceae</taxon>
        <taxon>BOP clade</taxon>
        <taxon>Pooideae</taxon>
        <taxon>Triticodae</taxon>
        <taxon>Triticeae</taxon>
        <taxon>Triticinae</taxon>
        <taxon>Aegilops</taxon>
    </lineage>
</organism>
<dbReference type="AlphaFoldDB" id="N1QXW6"/>
<dbReference type="InterPro" id="IPR011989">
    <property type="entry name" value="ARM-like"/>
</dbReference>
<proteinExistence type="predicted"/>
<dbReference type="PANTHER" id="PTHR10527">
    <property type="entry name" value="IMPORTIN BETA"/>
    <property type="match status" value="1"/>
</dbReference>
<keyword evidence="5" id="KW-0653">Protein transport</keyword>
<reference evidence="7" key="1">
    <citation type="submission" date="2015-06" db="UniProtKB">
        <authorList>
            <consortium name="EnsemblPlants"/>
        </authorList>
    </citation>
    <scope>IDENTIFICATION</scope>
</reference>
<evidence type="ECO:0000313" key="7">
    <source>
        <dbReference type="EnsemblPlants" id="EMT13249"/>
    </source>
</evidence>
<dbReference type="SUPFAM" id="SSF48371">
    <property type="entry name" value="ARM repeat"/>
    <property type="match status" value="1"/>
</dbReference>
<dbReference type="InterPro" id="IPR016024">
    <property type="entry name" value="ARM-type_fold"/>
</dbReference>
<comment type="subcellular location">
    <subcellularLocation>
        <location evidence="1">Cytoplasm</location>
    </subcellularLocation>
</comment>
<dbReference type="ExpressionAtlas" id="N1QXW6">
    <property type="expression patterns" value="baseline"/>
</dbReference>
<dbReference type="GO" id="GO:0006606">
    <property type="term" value="P:protein import into nucleus"/>
    <property type="evidence" value="ECO:0007669"/>
    <property type="project" value="InterPro"/>
</dbReference>
<dbReference type="InterPro" id="IPR058584">
    <property type="entry name" value="IMB1_TNPO1-like_TPR"/>
</dbReference>
<accession>N1QXW6</accession>
<evidence type="ECO:0000256" key="2">
    <source>
        <dbReference type="ARBA" id="ARBA00022448"/>
    </source>
</evidence>